<keyword evidence="2" id="KW-1185">Reference proteome</keyword>
<dbReference type="EnsemblPlants" id="OMERI04G14140.1">
    <property type="protein sequence ID" value="OMERI04G14140.1"/>
    <property type="gene ID" value="OMERI04G14140"/>
</dbReference>
<dbReference type="Gramene" id="OMERI04G14140.1">
    <property type="protein sequence ID" value="OMERI04G14140.1"/>
    <property type="gene ID" value="OMERI04G14140"/>
</dbReference>
<evidence type="ECO:0000313" key="1">
    <source>
        <dbReference type="EnsemblPlants" id="OMERI04G14140.1"/>
    </source>
</evidence>
<sequence>MAERDVAHRRRVLAPHLRSVEGAPTRLPPVAVVAEGDQLRGLHHLPRGDEAPRGGHHHVLLREDVPPTLLRGLESGHNNEISSLPAPGLLRPGPPVVAAADVIFELRVLRILTLSSPL</sequence>
<dbReference type="HOGENOM" id="CLU_2076835_0_0_1"/>
<proteinExistence type="predicted"/>
<dbReference type="AlphaFoldDB" id="A0A0E0DFG2"/>
<reference evidence="1" key="2">
    <citation type="submission" date="2018-05" db="EMBL/GenBank/DDBJ databases">
        <title>OmerRS3 (Oryza meridionalis Reference Sequence Version 3).</title>
        <authorList>
            <person name="Zhang J."/>
            <person name="Kudrna D."/>
            <person name="Lee S."/>
            <person name="Talag J."/>
            <person name="Welchert J."/>
            <person name="Wing R.A."/>
        </authorList>
    </citation>
    <scope>NUCLEOTIDE SEQUENCE [LARGE SCALE GENOMIC DNA]</scope>
    <source>
        <strain evidence="1">cv. OR44</strain>
    </source>
</reference>
<name>A0A0E0DFG2_9ORYZ</name>
<accession>A0A0E0DFG2</accession>
<dbReference type="Proteomes" id="UP000008021">
    <property type="component" value="Chromosome 4"/>
</dbReference>
<organism evidence="1">
    <name type="scientific">Oryza meridionalis</name>
    <dbReference type="NCBI Taxonomy" id="40149"/>
    <lineage>
        <taxon>Eukaryota</taxon>
        <taxon>Viridiplantae</taxon>
        <taxon>Streptophyta</taxon>
        <taxon>Embryophyta</taxon>
        <taxon>Tracheophyta</taxon>
        <taxon>Spermatophyta</taxon>
        <taxon>Magnoliopsida</taxon>
        <taxon>Liliopsida</taxon>
        <taxon>Poales</taxon>
        <taxon>Poaceae</taxon>
        <taxon>BOP clade</taxon>
        <taxon>Oryzoideae</taxon>
        <taxon>Oryzeae</taxon>
        <taxon>Oryzinae</taxon>
        <taxon>Oryza</taxon>
    </lineage>
</organism>
<protein>
    <submittedName>
        <fullName evidence="1">Uncharacterized protein</fullName>
    </submittedName>
</protein>
<evidence type="ECO:0000313" key="2">
    <source>
        <dbReference type="Proteomes" id="UP000008021"/>
    </source>
</evidence>
<reference evidence="1" key="1">
    <citation type="submission" date="2015-04" db="UniProtKB">
        <authorList>
            <consortium name="EnsemblPlants"/>
        </authorList>
    </citation>
    <scope>IDENTIFICATION</scope>
</reference>